<feature type="domain" description="Zn(2)-C6 fungal-type" evidence="3">
    <location>
        <begin position="20"/>
        <end position="60"/>
    </location>
</feature>
<keyword evidence="5" id="KW-1185">Reference proteome</keyword>
<proteinExistence type="predicted"/>
<dbReference type="EMBL" id="JAWRVE010000020">
    <property type="protein sequence ID" value="KAL1875158.1"/>
    <property type="molecule type" value="Genomic_DNA"/>
</dbReference>
<dbReference type="SUPFAM" id="SSF57701">
    <property type="entry name" value="Zn2/Cys6 DNA-binding domain"/>
    <property type="match status" value="1"/>
</dbReference>
<feature type="region of interest" description="Disordered" evidence="2">
    <location>
        <begin position="280"/>
        <end position="301"/>
    </location>
</feature>
<feature type="compositionally biased region" description="Low complexity" evidence="2">
    <location>
        <begin position="105"/>
        <end position="122"/>
    </location>
</feature>
<evidence type="ECO:0000256" key="2">
    <source>
        <dbReference type="SAM" id="MobiDB-lite"/>
    </source>
</evidence>
<protein>
    <recommendedName>
        <fullName evidence="3">Zn(2)-C6 fungal-type domain-containing protein</fullName>
    </recommendedName>
</protein>
<comment type="caution">
    <text evidence="4">The sequence shown here is derived from an EMBL/GenBank/DDBJ whole genome shotgun (WGS) entry which is preliminary data.</text>
</comment>
<feature type="compositionally biased region" description="Polar residues" evidence="2">
    <location>
        <begin position="280"/>
        <end position="296"/>
    </location>
</feature>
<accession>A0ABR3XHR6</accession>
<evidence type="ECO:0000259" key="3">
    <source>
        <dbReference type="PROSITE" id="PS50048"/>
    </source>
</evidence>
<sequence length="465" mass="50190">MASATTASEPDSSFLSMRTSCDRCRKQKLKCFVGTPARNNPSGASVSCQRCARAAVPCVFGRRSRSTRATHAAGGSVGPSSDLKPTGSASISPITPNVPQDPHAAHSTDSPPAAPSPTAQTASSLEHFAFEDTDWNQLLSGANVGGHLEYLFLEDNAISASPLFSPHDMSHPFHMEEDDLLSMTNIGPTITHATSTTFENPGPENLTVDTTPVRLDREQATSQALRLASTLHETLEALNTCSWLSNSGTEYHCLDNYPIGRVLHSSQELASLASSLQTVDSGTVSERSGPSASNTDGAIPDTMCLTPASSIKSSRDISPPDKALSLLLLSCFISLTRIYTVVLRHFQGHLNHTLDHGPEMQHETNADMAPTLHLSELPSENSPLTRMHTALRMLVDSLRLAEEALCFPTRTRFAVEQGQQDTITARFTSLIPQDLVTASDFQEDYAALETMVFETKGLLRERMGL</sequence>
<feature type="compositionally biased region" description="Polar residues" evidence="2">
    <location>
        <begin position="87"/>
        <end position="98"/>
    </location>
</feature>
<name>A0ABR3XHR6_9PEZI</name>
<keyword evidence="1" id="KW-0539">Nucleus</keyword>
<dbReference type="Proteomes" id="UP001583177">
    <property type="component" value="Unassembled WGS sequence"/>
</dbReference>
<organism evidence="4 5">
    <name type="scientific">Diaporthe australafricana</name>
    <dbReference type="NCBI Taxonomy" id="127596"/>
    <lineage>
        <taxon>Eukaryota</taxon>
        <taxon>Fungi</taxon>
        <taxon>Dikarya</taxon>
        <taxon>Ascomycota</taxon>
        <taxon>Pezizomycotina</taxon>
        <taxon>Sordariomycetes</taxon>
        <taxon>Sordariomycetidae</taxon>
        <taxon>Diaporthales</taxon>
        <taxon>Diaporthaceae</taxon>
        <taxon>Diaporthe</taxon>
    </lineage>
</organism>
<evidence type="ECO:0000313" key="4">
    <source>
        <dbReference type="EMBL" id="KAL1875158.1"/>
    </source>
</evidence>
<dbReference type="InterPro" id="IPR036864">
    <property type="entry name" value="Zn2-C6_fun-type_DNA-bd_sf"/>
</dbReference>
<dbReference type="SMART" id="SM00066">
    <property type="entry name" value="GAL4"/>
    <property type="match status" value="1"/>
</dbReference>
<dbReference type="CDD" id="cd00067">
    <property type="entry name" value="GAL4"/>
    <property type="match status" value="1"/>
</dbReference>
<feature type="region of interest" description="Disordered" evidence="2">
    <location>
        <begin position="67"/>
        <end position="122"/>
    </location>
</feature>
<evidence type="ECO:0000313" key="5">
    <source>
        <dbReference type="Proteomes" id="UP001583177"/>
    </source>
</evidence>
<gene>
    <name evidence="4" type="ORF">Daus18300_003226</name>
</gene>
<dbReference type="InterPro" id="IPR001138">
    <property type="entry name" value="Zn2Cys6_DnaBD"/>
</dbReference>
<reference evidence="4 5" key="1">
    <citation type="journal article" date="2024" name="IMA Fungus">
        <title>IMA Genome - F19 : A genome assembly and annotation guide to empower mycologists, including annotated draft genome sequences of Ceratocystis pirilliformis, Diaporthe australafricana, Fusarium ophioides, Paecilomyces lecythidis, and Sporothrix stenoceras.</title>
        <authorList>
            <person name="Aylward J."/>
            <person name="Wilson A.M."/>
            <person name="Visagie C.M."/>
            <person name="Spraker J."/>
            <person name="Barnes I."/>
            <person name="Buitendag C."/>
            <person name="Ceriani C."/>
            <person name="Del Mar Angel L."/>
            <person name="du Plessis D."/>
            <person name="Fuchs T."/>
            <person name="Gasser K."/>
            <person name="Kramer D."/>
            <person name="Li W."/>
            <person name="Munsamy K."/>
            <person name="Piso A."/>
            <person name="Price J.L."/>
            <person name="Sonnekus B."/>
            <person name="Thomas C."/>
            <person name="van der Nest A."/>
            <person name="van Dijk A."/>
            <person name="van Heerden A."/>
            <person name="van Vuuren N."/>
            <person name="Yilmaz N."/>
            <person name="Duong T.A."/>
            <person name="van der Merwe N.A."/>
            <person name="Wingfield M.J."/>
            <person name="Wingfield B.D."/>
        </authorList>
    </citation>
    <scope>NUCLEOTIDE SEQUENCE [LARGE SCALE GENOMIC DNA]</scope>
    <source>
        <strain evidence="4 5">CMW 18300</strain>
    </source>
</reference>
<dbReference type="Pfam" id="PF00172">
    <property type="entry name" value="Zn_clus"/>
    <property type="match status" value="1"/>
</dbReference>
<dbReference type="PROSITE" id="PS50048">
    <property type="entry name" value="ZN2_CY6_FUNGAL_2"/>
    <property type="match status" value="1"/>
</dbReference>
<evidence type="ECO:0000256" key="1">
    <source>
        <dbReference type="ARBA" id="ARBA00023242"/>
    </source>
</evidence>
<dbReference type="Gene3D" id="4.10.240.10">
    <property type="entry name" value="Zn(2)-C6 fungal-type DNA-binding domain"/>
    <property type="match status" value="1"/>
</dbReference>